<evidence type="ECO:0000256" key="6">
    <source>
        <dbReference type="ARBA" id="ARBA00023002"/>
    </source>
</evidence>
<comment type="subunit">
    <text evidence="2">Monomer.</text>
</comment>
<evidence type="ECO:0000313" key="17">
    <source>
        <dbReference type="Proteomes" id="UP000199518"/>
    </source>
</evidence>
<evidence type="ECO:0000256" key="4">
    <source>
        <dbReference type="ARBA" id="ARBA00022559"/>
    </source>
</evidence>
<feature type="chain" id="PRO_5011779025" description="thioredoxin-dependent peroxiredoxin" evidence="14">
    <location>
        <begin position="23"/>
        <end position="194"/>
    </location>
</feature>
<dbReference type="OrthoDB" id="9812811at2"/>
<sequence>MRAYTVLAVMGAMLLCAKGSEAMDELKVGSPAPKFAALDDTGAEWKSDDHVGKKVVVVYFYPADMTGGCTKQACKFRDDMSSLTELDIEVVGVSGDTVRNHQLFKQAYDLNYALLADTEGKVAQAFGVPFTAGEKSVTAKINGKDETLVRLGTSKRWTFVIDQKGKIAYINANVNPETDSHQVAEVVKDLKKGF</sequence>
<reference evidence="17" key="1">
    <citation type="submission" date="2016-10" db="EMBL/GenBank/DDBJ databases">
        <authorList>
            <person name="Varghese N."/>
            <person name="Submissions S."/>
        </authorList>
    </citation>
    <scope>NUCLEOTIDE SEQUENCE [LARGE SCALE GENOMIC DNA]</scope>
    <source>
        <strain evidence="17">DSM 26348</strain>
    </source>
</reference>
<proteinExistence type="inferred from homology"/>
<evidence type="ECO:0000256" key="3">
    <source>
        <dbReference type="ARBA" id="ARBA00013017"/>
    </source>
</evidence>
<dbReference type="PANTHER" id="PTHR42801">
    <property type="entry name" value="THIOREDOXIN-DEPENDENT PEROXIDE REDUCTASE"/>
    <property type="match status" value="1"/>
</dbReference>
<evidence type="ECO:0000313" key="16">
    <source>
        <dbReference type="EMBL" id="SFI89548.1"/>
    </source>
</evidence>
<accession>A0A1I3LXS6</accession>
<evidence type="ECO:0000259" key="15">
    <source>
        <dbReference type="PROSITE" id="PS51352"/>
    </source>
</evidence>
<name>A0A1I3LXS6_9PLAN</name>
<dbReference type="GO" id="GO:0045454">
    <property type="term" value="P:cell redox homeostasis"/>
    <property type="evidence" value="ECO:0007669"/>
    <property type="project" value="TreeGrafter"/>
</dbReference>
<evidence type="ECO:0000256" key="10">
    <source>
        <dbReference type="ARBA" id="ARBA00038489"/>
    </source>
</evidence>
<evidence type="ECO:0000256" key="2">
    <source>
        <dbReference type="ARBA" id="ARBA00011245"/>
    </source>
</evidence>
<dbReference type="PIRSF" id="PIRSF000239">
    <property type="entry name" value="AHPC"/>
    <property type="match status" value="1"/>
</dbReference>
<feature type="signal peptide" evidence="14">
    <location>
        <begin position="1"/>
        <end position="22"/>
    </location>
</feature>
<dbReference type="Proteomes" id="UP000199518">
    <property type="component" value="Unassembled WGS sequence"/>
</dbReference>
<keyword evidence="6" id="KW-0560">Oxidoreductase</keyword>
<dbReference type="InterPro" id="IPR013766">
    <property type="entry name" value="Thioredoxin_domain"/>
</dbReference>
<dbReference type="PANTHER" id="PTHR42801:SF4">
    <property type="entry name" value="AHPC_TSA FAMILY PROTEIN"/>
    <property type="match status" value="1"/>
</dbReference>
<dbReference type="Gene3D" id="3.40.30.10">
    <property type="entry name" value="Glutaredoxin"/>
    <property type="match status" value="1"/>
</dbReference>
<organism evidence="16 17">
    <name type="scientific">Planctomicrobium piriforme</name>
    <dbReference type="NCBI Taxonomy" id="1576369"/>
    <lineage>
        <taxon>Bacteria</taxon>
        <taxon>Pseudomonadati</taxon>
        <taxon>Planctomycetota</taxon>
        <taxon>Planctomycetia</taxon>
        <taxon>Planctomycetales</taxon>
        <taxon>Planctomycetaceae</taxon>
        <taxon>Planctomicrobium</taxon>
    </lineage>
</organism>
<dbReference type="GO" id="GO:0008379">
    <property type="term" value="F:thioredoxin peroxidase activity"/>
    <property type="evidence" value="ECO:0007669"/>
    <property type="project" value="TreeGrafter"/>
</dbReference>
<dbReference type="PROSITE" id="PS51352">
    <property type="entry name" value="THIOREDOXIN_2"/>
    <property type="match status" value="1"/>
</dbReference>
<dbReference type="STRING" id="1576369.SAMN05421753_11398"/>
<dbReference type="InterPro" id="IPR000866">
    <property type="entry name" value="AhpC/TSA"/>
</dbReference>
<feature type="active site" description="Cysteine sulfenic acid (-SOH) intermediate; for peroxidase activity" evidence="13">
    <location>
        <position position="69"/>
    </location>
</feature>
<comment type="similarity">
    <text evidence="10">Belongs to the peroxiredoxin family. BCP/PrxQ subfamily.</text>
</comment>
<evidence type="ECO:0000256" key="8">
    <source>
        <dbReference type="ARBA" id="ARBA00023284"/>
    </source>
</evidence>
<dbReference type="EMBL" id="FOQD01000013">
    <property type="protein sequence ID" value="SFI89548.1"/>
    <property type="molecule type" value="Genomic_DNA"/>
</dbReference>
<evidence type="ECO:0000256" key="1">
    <source>
        <dbReference type="ARBA" id="ARBA00003330"/>
    </source>
</evidence>
<gene>
    <name evidence="16" type="ORF">SAMN05421753_11398</name>
</gene>
<dbReference type="GO" id="GO:0005737">
    <property type="term" value="C:cytoplasm"/>
    <property type="evidence" value="ECO:0007669"/>
    <property type="project" value="TreeGrafter"/>
</dbReference>
<evidence type="ECO:0000256" key="14">
    <source>
        <dbReference type="SAM" id="SignalP"/>
    </source>
</evidence>
<dbReference type="Pfam" id="PF00578">
    <property type="entry name" value="AhpC-TSA"/>
    <property type="match status" value="1"/>
</dbReference>
<keyword evidence="5" id="KW-0049">Antioxidant</keyword>
<evidence type="ECO:0000256" key="9">
    <source>
        <dbReference type="ARBA" id="ARBA00032824"/>
    </source>
</evidence>
<dbReference type="InterPro" id="IPR050924">
    <property type="entry name" value="Peroxiredoxin_BCP/PrxQ"/>
</dbReference>
<dbReference type="InterPro" id="IPR024706">
    <property type="entry name" value="Peroxiredoxin_AhpC-typ"/>
</dbReference>
<comment type="function">
    <text evidence="1">Thiol-specific peroxidase that catalyzes the reduction of hydrogen peroxide and organic hydroperoxides to water and alcohols, respectively. Plays a role in cell protection against oxidative stress by detoxifying peroxides and as sensor of hydrogen peroxide-mediated signaling events.</text>
</comment>
<dbReference type="InterPro" id="IPR036249">
    <property type="entry name" value="Thioredoxin-like_sf"/>
</dbReference>
<dbReference type="FunFam" id="3.40.30.10:FF:000007">
    <property type="entry name" value="Thioredoxin-dependent thiol peroxidase"/>
    <property type="match status" value="1"/>
</dbReference>
<dbReference type="AlphaFoldDB" id="A0A1I3LXS6"/>
<keyword evidence="17" id="KW-1185">Reference proteome</keyword>
<keyword evidence="7" id="KW-1015">Disulfide bond</keyword>
<evidence type="ECO:0000256" key="13">
    <source>
        <dbReference type="PIRSR" id="PIRSR000239-1"/>
    </source>
</evidence>
<keyword evidence="14" id="KW-0732">Signal</keyword>
<protein>
    <recommendedName>
        <fullName evidence="3">thioredoxin-dependent peroxiredoxin</fullName>
        <ecNumber evidence="3">1.11.1.24</ecNumber>
    </recommendedName>
    <alternativeName>
        <fullName evidence="9">Thioredoxin peroxidase</fullName>
    </alternativeName>
    <alternativeName>
        <fullName evidence="11">Thioredoxin-dependent peroxiredoxin Bcp</fullName>
    </alternativeName>
</protein>
<keyword evidence="4" id="KW-0575">Peroxidase</keyword>
<dbReference type="RefSeq" id="WP_092052408.1">
    <property type="nucleotide sequence ID" value="NZ_FOQD01000013.1"/>
</dbReference>
<evidence type="ECO:0000256" key="7">
    <source>
        <dbReference type="ARBA" id="ARBA00023157"/>
    </source>
</evidence>
<dbReference type="SUPFAM" id="SSF52833">
    <property type="entry name" value="Thioredoxin-like"/>
    <property type="match status" value="1"/>
</dbReference>
<comment type="catalytic activity">
    <reaction evidence="12">
        <text>a hydroperoxide + [thioredoxin]-dithiol = an alcohol + [thioredoxin]-disulfide + H2O</text>
        <dbReference type="Rhea" id="RHEA:62620"/>
        <dbReference type="Rhea" id="RHEA-COMP:10698"/>
        <dbReference type="Rhea" id="RHEA-COMP:10700"/>
        <dbReference type="ChEBI" id="CHEBI:15377"/>
        <dbReference type="ChEBI" id="CHEBI:29950"/>
        <dbReference type="ChEBI" id="CHEBI:30879"/>
        <dbReference type="ChEBI" id="CHEBI:35924"/>
        <dbReference type="ChEBI" id="CHEBI:50058"/>
        <dbReference type="EC" id="1.11.1.24"/>
    </reaction>
</comment>
<dbReference type="GO" id="GO:0034599">
    <property type="term" value="P:cellular response to oxidative stress"/>
    <property type="evidence" value="ECO:0007669"/>
    <property type="project" value="TreeGrafter"/>
</dbReference>
<keyword evidence="8" id="KW-0676">Redox-active center</keyword>
<feature type="domain" description="Thioredoxin" evidence="15">
    <location>
        <begin position="26"/>
        <end position="192"/>
    </location>
</feature>
<dbReference type="CDD" id="cd03017">
    <property type="entry name" value="PRX_BCP"/>
    <property type="match status" value="1"/>
</dbReference>
<dbReference type="EC" id="1.11.1.24" evidence="3"/>
<evidence type="ECO:0000256" key="5">
    <source>
        <dbReference type="ARBA" id="ARBA00022862"/>
    </source>
</evidence>
<evidence type="ECO:0000256" key="11">
    <source>
        <dbReference type="ARBA" id="ARBA00042639"/>
    </source>
</evidence>
<evidence type="ECO:0000256" key="12">
    <source>
        <dbReference type="ARBA" id="ARBA00049091"/>
    </source>
</evidence>